<dbReference type="PANTHER" id="PTHR45974">
    <property type="entry name" value="RECEPTOR-LIKE PROTEIN 55"/>
    <property type="match status" value="1"/>
</dbReference>
<keyword evidence="6" id="KW-0433">Leucine-rich repeat</keyword>
<evidence type="ECO:0000259" key="20">
    <source>
        <dbReference type="PROSITE" id="PS50011"/>
    </source>
</evidence>
<dbReference type="InterPro" id="IPR055414">
    <property type="entry name" value="LRR_R13L4/SHOC2-like"/>
</dbReference>
<dbReference type="Gene3D" id="3.30.200.20">
    <property type="entry name" value="Phosphorylase Kinase, domain 1"/>
    <property type="match status" value="1"/>
</dbReference>
<keyword evidence="14" id="KW-1133">Transmembrane helix</keyword>
<dbReference type="FunFam" id="3.80.10.10:FF:000095">
    <property type="entry name" value="LRR receptor-like serine/threonine-protein kinase GSO1"/>
    <property type="match status" value="2"/>
</dbReference>
<keyword evidence="22" id="KW-1185">Reference proteome</keyword>
<evidence type="ECO:0000256" key="12">
    <source>
        <dbReference type="ARBA" id="ARBA00022777"/>
    </source>
</evidence>
<dbReference type="Gene3D" id="3.80.10.10">
    <property type="entry name" value="Ribonuclease Inhibitor"/>
    <property type="match status" value="2"/>
</dbReference>
<dbReference type="EC" id="2.7.11.1" evidence="2"/>
<dbReference type="SUPFAM" id="SSF56112">
    <property type="entry name" value="Protein kinase-like (PK-like)"/>
    <property type="match status" value="1"/>
</dbReference>
<organism evidence="21 22">
    <name type="scientific">Escallonia rubra</name>
    <dbReference type="NCBI Taxonomy" id="112253"/>
    <lineage>
        <taxon>Eukaryota</taxon>
        <taxon>Viridiplantae</taxon>
        <taxon>Streptophyta</taxon>
        <taxon>Embryophyta</taxon>
        <taxon>Tracheophyta</taxon>
        <taxon>Spermatophyta</taxon>
        <taxon>Magnoliopsida</taxon>
        <taxon>eudicotyledons</taxon>
        <taxon>Gunneridae</taxon>
        <taxon>Pentapetalae</taxon>
        <taxon>asterids</taxon>
        <taxon>campanulids</taxon>
        <taxon>Escalloniales</taxon>
        <taxon>Escalloniaceae</taxon>
        <taxon>Escallonia</taxon>
    </lineage>
</organism>
<dbReference type="InterPro" id="IPR032675">
    <property type="entry name" value="LRR_dom_sf"/>
</dbReference>
<evidence type="ECO:0000256" key="15">
    <source>
        <dbReference type="ARBA" id="ARBA00023136"/>
    </source>
</evidence>
<sequence length="900" mass="99701">MSFLRGIVLNDNDIIGKIPQEIGRLSLSRLQISVLANNSFSSEIPSNISRCLNIRYLDFGGNRLMGNIPLEFQSLSKTEILIMDNKNLTGGIPASLGNIWSLQHISGAGNNFQGSVPDTLGLLRYLRYLRFYMNKLSGTLPPSIFNVSSLEMIDFLVNQINGRLASDVGLTLPRLTWLNVAVNKFTGPIPVTISNASQLTRLGLSVNGFTGKVPNFHRNLEWLALDFNNLGDGEADDLNFLPSLVNCTKLDVLSMHDNRLGGVLPKLIGNFSTLRVFNIQKNQIHGNIPAEIWKLANLEVLALGFSQFTGSIPDSIGNLQKLRLMGLSGTKLSGDIPSSSGNLTLLIELYLDANNLQGSIPSSIGNCKNLFFLDLSGNNLNGNIPKDIFGISSLSKAFNLSHNRLTGLLLLGESDFGNLNSFDVSNKKLSGEISGSLGGCRSLAGFFIAGNSFRGGIPPSLSSLRGLEFLDLSSNNLTGKIPSYLGSFPFLQGLNISFNGFDGEIELQLPKCTIKEVSKKYKVFHVLRLLEGSWYLFLSSFMFSFTKGDISIRFCPSRFPKKDMLPKVSYGSLHKATDGSVYKGTLEKYEKVVAVKVLNLDVGGATKSFIHECEALRSIRHRNLEKIFAICSSIAFQGNDFKALVYAYMENGSLDSWLHRSPRNEEPRSLTLLQRLNIAIDVACAIDYLHQHSGTSLVHCDLKPSNILLDKELVAHVGEFGLARFLPETRHNFWTPTQFHGNKRGLLDMLLQPFKLPKKEYTGTNTCMVNYAEYGMGCEVSTYGNLYSYGILVLEIFKGKRPTDDMFRDDLSLQTFVKMATPDRVMEILDPILLKNEGEEEETTSGTFQGRKPPTFDNFEKCLSSVFRVGIACSVELPRERMAISDVITELQLTRDRIKI</sequence>
<evidence type="ECO:0000256" key="6">
    <source>
        <dbReference type="ARBA" id="ARBA00022614"/>
    </source>
</evidence>
<evidence type="ECO:0000256" key="2">
    <source>
        <dbReference type="ARBA" id="ARBA00012513"/>
    </source>
</evidence>
<dbReference type="Gene3D" id="1.10.510.10">
    <property type="entry name" value="Transferase(Phosphotransferase) domain 1"/>
    <property type="match status" value="1"/>
</dbReference>
<feature type="domain" description="Protein kinase" evidence="20">
    <location>
        <begin position="559"/>
        <end position="856"/>
    </location>
</feature>
<keyword evidence="10" id="KW-0677">Repeat</keyword>
<dbReference type="GO" id="GO:0004674">
    <property type="term" value="F:protein serine/threonine kinase activity"/>
    <property type="evidence" value="ECO:0007669"/>
    <property type="project" value="UniProtKB-KW"/>
</dbReference>
<dbReference type="Proteomes" id="UP001187471">
    <property type="component" value="Unassembled WGS sequence"/>
</dbReference>
<dbReference type="PANTHER" id="PTHR45974:SF283">
    <property type="entry name" value="LEUCINE-RICH REPEAT PROTEIN KINASE FAMILY PROTEIN"/>
    <property type="match status" value="1"/>
</dbReference>
<evidence type="ECO:0000256" key="13">
    <source>
        <dbReference type="ARBA" id="ARBA00022840"/>
    </source>
</evidence>
<dbReference type="Pfam" id="PF07714">
    <property type="entry name" value="PK_Tyr_Ser-Thr"/>
    <property type="match status" value="1"/>
</dbReference>
<keyword evidence="16" id="KW-0675">Receptor</keyword>
<keyword evidence="8" id="KW-0812">Transmembrane</keyword>
<evidence type="ECO:0000256" key="8">
    <source>
        <dbReference type="ARBA" id="ARBA00022692"/>
    </source>
</evidence>
<dbReference type="Pfam" id="PF00560">
    <property type="entry name" value="LRR_1"/>
    <property type="match status" value="1"/>
</dbReference>
<name>A0AA88UTE8_9ASTE</name>
<keyword evidence="12" id="KW-0418">Kinase</keyword>
<evidence type="ECO:0000256" key="9">
    <source>
        <dbReference type="ARBA" id="ARBA00022729"/>
    </source>
</evidence>
<protein>
    <recommendedName>
        <fullName evidence="2">non-specific serine/threonine protein kinase</fullName>
        <ecNumber evidence="2">2.7.11.1</ecNumber>
    </recommendedName>
</protein>
<keyword evidence="4" id="KW-0723">Serine/threonine-protein kinase</keyword>
<comment type="catalytic activity">
    <reaction evidence="18">
        <text>L-threonyl-[protein] + ATP = O-phospho-L-threonyl-[protein] + ADP + H(+)</text>
        <dbReference type="Rhea" id="RHEA:46608"/>
        <dbReference type="Rhea" id="RHEA-COMP:11060"/>
        <dbReference type="Rhea" id="RHEA-COMP:11605"/>
        <dbReference type="ChEBI" id="CHEBI:15378"/>
        <dbReference type="ChEBI" id="CHEBI:30013"/>
        <dbReference type="ChEBI" id="CHEBI:30616"/>
        <dbReference type="ChEBI" id="CHEBI:61977"/>
        <dbReference type="ChEBI" id="CHEBI:456216"/>
        <dbReference type="EC" id="2.7.11.1"/>
    </reaction>
</comment>
<proteinExistence type="predicted"/>
<dbReference type="GO" id="GO:0005886">
    <property type="term" value="C:plasma membrane"/>
    <property type="evidence" value="ECO:0007669"/>
    <property type="project" value="UniProtKB-SubCell"/>
</dbReference>
<keyword evidence="11" id="KW-0547">Nucleotide-binding</keyword>
<dbReference type="GO" id="GO:0005524">
    <property type="term" value="F:ATP binding"/>
    <property type="evidence" value="ECO:0007669"/>
    <property type="project" value="UniProtKB-KW"/>
</dbReference>
<keyword evidence="15" id="KW-0472">Membrane</keyword>
<evidence type="ECO:0000256" key="18">
    <source>
        <dbReference type="ARBA" id="ARBA00047899"/>
    </source>
</evidence>
<reference evidence="21" key="1">
    <citation type="submission" date="2022-12" db="EMBL/GenBank/DDBJ databases">
        <title>Draft genome assemblies for two species of Escallonia (Escalloniales).</title>
        <authorList>
            <person name="Chanderbali A."/>
            <person name="Dervinis C."/>
            <person name="Anghel I."/>
            <person name="Soltis D."/>
            <person name="Soltis P."/>
            <person name="Zapata F."/>
        </authorList>
    </citation>
    <scope>NUCLEOTIDE SEQUENCE</scope>
    <source>
        <strain evidence="21">UCBG92.1500</strain>
        <tissue evidence="21">Leaf</tissue>
    </source>
</reference>
<keyword evidence="17" id="KW-0325">Glycoprotein</keyword>
<evidence type="ECO:0000256" key="10">
    <source>
        <dbReference type="ARBA" id="ARBA00022737"/>
    </source>
</evidence>
<evidence type="ECO:0000256" key="16">
    <source>
        <dbReference type="ARBA" id="ARBA00023170"/>
    </source>
</evidence>
<evidence type="ECO:0000256" key="14">
    <source>
        <dbReference type="ARBA" id="ARBA00022989"/>
    </source>
</evidence>
<dbReference type="InterPro" id="IPR000719">
    <property type="entry name" value="Prot_kinase_dom"/>
</dbReference>
<evidence type="ECO:0000256" key="17">
    <source>
        <dbReference type="ARBA" id="ARBA00023180"/>
    </source>
</evidence>
<evidence type="ECO:0000256" key="11">
    <source>
        <dbReference type="ARBA" id="ARBA00022741"/>
    </source>
</evidence>
<dbReference type="InterPro" id="IPR011009">
    <property type="entry name" value="Kinase-like_dom_sf"/>
</dbReference>
<evidence type="ECO:0000313" key="21">
    <source>
        <dbReference type="EMBL" id="KAK2992458.1"/>
    </source>
</evidence>
<dbReference type="SMART" id="SM00220">
    <property type="entry name" value="S_TKc"/>
    <property type="match status" value="1"/>
</dbReference>
<gene>
    <name evidence="21" type="ORF">RJ640_011597</name>
</gene>
<dbReference type="PROSITE" id="PS00108">
    <property type="entry name" value="PROTEIN_KINASE_ST"/>
    <property type="match status" value="1"/>
</dbReference>
<accession>A0AA88UTE8</accession>
<keyword evidence="9" id="KW-0732">Signal</keyword>
<keyword evidence="7" id="KW-0808">Transferase</keyword>
<keyword evidence="13" id="KW-0067">ATP-binding</keyword>
<evidence type="ECO:0000256" key="4">
    <source>
        <dbReference type="ARBA" id="ARBA00022527"/>
    </source>
</evidence>
<dbReference type="EMBL" id="JAVXUO010000406">
    <property type="protein sequence ID" value="KAK2992458.1"/>
    <property type="molecule type" value="Genomic_DNA"/>
</dbReference>
<dbReference type="SUPFAM" id="SSF52047">
    <property type="entry name" value="RNI-like"/>
    <property type="match status" value="1"/>
</dbReference>
<evidence type="ECO:0000313" key="22">
    <source>
        <dbReference type="Proteomes" id="UP001187471"/>
    </source>
</evidence>
<dbReference type="AlphaFoldDB" id="A0AA88UTE8"/>
<keyword evidence="3" id="KW-1003">Cell membrane</keyword>
<dbReference type="InterPro" id="IPR008271">
    <property type="entry name" value="Ser/Thr_kinase_AS"/>
</dbReference>
<evidence type="ECO:0000256" key="19">
    <source>
        <dbReference type="ARBA" id="ARBA00048679"/>
    </source>
</evidence>
<evidence type="ECO:0000256" key="5">
    <source>
        <dbReference type="ARBA" id="ARBA00022553"/>
    </source>
</evidence>
<comment type="catalytic activity">
    <reaction evidence="19">
        <text>L-seryl-[protein] + ATP = O-phospho-L-seryl-[protein] + ADP + H(+)</text>
        <dbReference type="Rhea" id="RHEA:17989"/>
        <dbReference type="Rhea" id="RHEA-COMP:9863"/>
        <dbReference type="Rhea" id="RHEA-COMP:11604"/>
        <dbReference type="ChEBI" id="CHEBI:15378"/>
        <dbReference type="ChEBI" id="CHEBI:29999"/>
        <dbReference type="ChEBI" id="CHEBI:30616"/>
        <dbReference type="ChEBI" id="CHEBI:83421"/>
        <dbReference type="ChEBI" id="CHEBI:456216"/>
        <dbReference type="EC" id="2.7.11.1"/>
    </reaction>
</comment>
<dbReference type="FunFam" id="1.10.510.10:FF:000358">
    <property type="entry name" value="Putative leucine-rich repeat receptor-like serine/threonine-protein kinase"/>
    <property type="match status" value="1"/>
</dbReference>
<dbReference type="PROSITE" id="PS50011">
    <property type="entry name" value="PROTEIN_KINASE_DOM"/>
    <property type="match status" value="1"/>
</dbReference>
<keyword evidence="5" id="KW-0597">Phosphoprotein</keyword>
<dbReference type="InterPro" id="IPR001611">
    <property type="entry name" value="Leu-rich_rpt"/>
</dbReference>
<dbReference type="SUPFAM" id="SSF52058">
    <property type="entry name" value="L domain-like"/>
    <property type="match status" value="1"/>
</dbReference>
<comment type="subcellular location">
    <subcellularLocation>
        <location evidence="1">Cell membrane</location>
        <topology evidence="1">Single-pass membrane protein</topology>
    </subcellularLocation>
</comment>
<evidence type="ECO:0000256" key="1">
    <source>
        <dbReference type="ARBA" id="ARBA00004162"/>
    </source>
</evidence>
<dbReference type="Pfam" id="PF23598">
    <property type="entry name" value="LRR_14"/>
    <property type="match status" value="1"/>
</dbReference>
<dbReference type="InterPro" id="IPR001245">
    <property type="entry name" value="Ser-Thr/Tyr_kinase_cat_dom"/>
</dbReference>
<comment type="caution">
    <text evidence="21">The sequence shown here is derived from an EMBL/GenBank/DDBJ whole genome shotgun (WGS) entry which is preliminary data.</text>
</comment>
<evidence type="ECO:0000256" key="3">
    <source>
        <dbReference type="ARBA" id="ARBA00022475"/>
    </source>
</evidence>
<evidence type="ECO:0000256" key="7">
    <source>
        <dbReference type="ARBA" id="ARBA00022679"/>
    </source>
</evidence>